<proteinExistence type="predicted"/>
<evidence type="ECO:0000313" key="1">
    <source>
        <dbReference type="EMBL" id="OCH95949.1"/>
    </source>
</evidence>
<protein>
    <submittedName>
        <fullName evidence="1">Uncharacterized protein</fullName>
    </submittedName>
</protein>
<name>A0A8E2DU94_9APHY</name>
<keyword evidence="2" id="KW-1185">Reference proteome</keyword>
<dbReference type="GO" id="GO:0003735">
    <property type="term" value="F:structural constituent of ribosome"/>
    <property type="evidence" value="ECO:0007669"/>
    <property type="project" value="InterPro"/>
</dbReference>
<sequence length="123" mass="13795">MASAVAAAIQRLLPKHLPPSLSSRPGNLYEVLSRYPNDGVGRRVHQTRWGTKMIEGCYWEVTRTKLKLEGKHGKAWGVLIWRGKKVSEREERIRGALKYNWAEGESKAHTGPYVPPASSRSSA</sequence>
<dbReference type="Proteomes" id="UP000250043">
    <property type="component" value="Unassembled WGS sequence"/>
</dbReference>
<accession>A0A8E2DU94</accession>
<dbReference type="Pfam" id="PF16053">
    <property type="entry name" value="MRP-S34"/>
    <property type="match status" value="1"/>
</dbReference>
<dbReference type="AlphaFoldDB" id="A0A8E2DU94"/>
<gene>
    <name evidence="1" type="ORF">OBBRIDRAFT_800224</name>
</gene>
<reference evidence="1 2" key="1">
    <citation type="submission" date="2016-07" db="EMBL/GenBank/DDBJ databases">
        <title>Draft genome of the white-rot fungus Obba rivulosa 3A-2.</title>
        <authorList>
            <consortium name="DOE Joint Genome Institute"/>
            <person name="Miettinen O."/>
            <person name="Riley R."/>
            <person name="Acob R."/>
            <person name="Barry K."/>
            <person name="Cullen D."/>
            <person name="De Vries R."/>
            <person name="Hainaut M."/>
            <person name="Hatakka A."/>
            <person name="Henrissat B."/>
            <person name="Hilden K."/>
            <person name="Kuo R."/>
            <person name="Labutti K."/>
            <person name="Lipzen A."/>
            <person name="Makela M.R."/>
            <person name="Sandor L."/>
            <person name="Spatafora J.W."/>
            <person name="Grigoriev I.V."/>
            <person name="Hibbett D.S."/>
        </authorList>
    </citation>
    <scope>NUCLEOTIDE SEQUENCE [LARGE SCALE GENOMIC DNA]</scope>
    <source>
        <strain evidence="1 2">3A-2</strain>
    </source>
</reference>
<dbReference type="OrthoDB" id="16434at2759"/>
<dbReference type="EMBL" id="KV722333">
    <property type="protein sequence ID" value="OCH95949.1"/>
    <property type="molecule type" value="Genomic_DNA"/>
</dbReference>
<organism evidence="1 2">
    <name type="scientific">Obba rivulosa</name>
    <dbReference type="NCBI Taxonomy" id="1052685"/>
    <lineage>
        <taxon>Eukaryota</taxon>
        <taxon>Fungi</taxon>
        <taxon>Dikarya</taxon>
        <taxon>Basidiomycota</taxon>
        <taxon>Agaricomycotina</taxon>
        <taxon>Agaricomycetes</taxon>
        <taxon>Polyporales</taxon>
        <taxon>Gelatoporiaceae</taxon>
        <taxon>Obba</taxon>
    </lineage>
</organism>
<dbReference type="PANTHER" id="PTHR28589">
    <property type="entry name" value="28S RIBOSOMAL PROTEIN S34, MITOCHONDRIAL"/>
    <property type="match status" value="1"/>
</dbReference>
<dbReference type="GO" id="GO:0005739">
    <property type="term" value="C:mitochondrion"/>
    <property type="evidence" value="ECO:0007669"/>
    <property type="project" value="InterPro"/>
</dbReference>
<evidence type="ECO:0000313" key="2">
    <source>
        <dbReference type="Proteomes" id="UP000250043"/>
    </source>
</evidence>
<dbReference type="PANTHER" id="PTHR28589:SF1">
    <property type="entry name" value="SMALL RIBOSOMAL SUBUNIT PROTEIN MS34"/>
    <property type="match status" value="1"/>
</dbReference>
<dbReference type="InterPro" id="IPR032053">
    <property type="entry name" value="Ribosomal_mS34"/>
</dbReference>